<organism evidence="1">
    <name type="scientific">marine sediment metagenome</name>
    <dbReference type="NCBI Taxonomy" id="412755"/>
    <lineage>
        <taxon>unclassified sequences</taxon>
        <taxon>metagenomes</taxon>
        <taxon>ecological metagenomes</taxon>
    </lineage>
</organism>
<dbReference type="AlphaFoldDB" id="A0A0F9HVF2"/>
<name>A0A0F9HVF2_9ZZZZ</name>
<sequence length="55" mass="6456">MNNNQKAIQLLDEWFDDPDDMGEDFWDEYGQNLVPFQIGVPWHQHPAVRALTGKQ</sequence>
<accession>A0A0F9HVF2</accession>
<gene>
    <name evidence="1" type="ORF">LCGC14_1737120</name>
</gene>
<dbReference type="EMBL" id="LAZR01015840">
    <property type="protein sequence ID" value="KKM07122.1"/>
    <property type="molecule type" value="Genomic_DNA"/>
</dbReference>
<evidence type="ECO:0000313" key="1">
    <source>
        <dbReference type="EMBL" id="KKM07122.1"/>
    </source>
</evidence>
<reference evidence="1" key="1">
    <citation type="journal article" date="2015" name="Nature">
        <title>Complex archaea that bridge the gap between prokaryotes and eukaryotes.</title>
        <authorList>
            <person name="Spang A."/>
            <person name="Saw J.H."/>
            <person name="Jorgensen S.L."/>
            <person name="Zaremba-Niedzwiedzka K."/>
            <person name="Martijn J."/>
            <person name="Lind A.E."/>
            <person name="van Eijk R."/>
            <person name="Schleper C."/>
            <person name="Guy L."/>
            <person name="Ettema T.J."/>
        </authorList>
    </citation>
    <scope>NUCLEOTIDE SEQUENCE</scope>
</reference>
<comment type="caution">
    <text evidence="1">The sequence shown here is derived from an EMBL/GenBank/DDBJ whole genome shotgun (WGS) entry which is preliminary data.</text>
</comment>
<proteinExistence type="predicted"/>
<protein>
    <submittedName>
        <fullName evidence="1">Uncharacterized protein</fullName>
    </submittedName>
</protein>